<name>A0A976IA85_BRELC</name>
<keyword evidence="3" id="KW-0949">S-adenosyl-L-methionine</keyword>
<dbReference type="RefSeq" id="XP_067814419.1">
    <property type="nucleotide sequence ID" value="XM_067965225.1"/>
</dbReference>
<evidence type="ECO:0000256" key="4">
    <source>
        <dbReference type="ARBA" id="ARBA00023453"/>
    </source>
</evidence>
<sequence>MYEALTIMSSRSESISYPISLQYAQGADNVMRNFNKAQQIKFMKVPVTPAKEYKQYRWQQNSQWMSPNPSACLIRGSLLNRLPSRQFFISRKLNKTLKNTEFQSTYVCNQSSALKDDALLENLRMVTEQTWFKAEQLIDVMQGKFLSFLVQTTRAVRVLEIGCFTGYSALCLANGLAPGGSLTTCDIDKNALEFAQKYFDQSSHANQITTVAQDGVVYLNSIPQHQHFDFIFIDANKRQYRTYYDTIMQRSLLHPSGLLVFDNTLFRGRVAAYASGLAVNKERIARRMAEFNAHIRVQFRYLRRYGMDLR</sequence>
<dbReference type="PROSITE" id="PS51682">
    <property type="entry name" value="SAM_OMT_I"/>
    <property type="match status" value="1"/>
</dbReference>
<dbReference type="SUPFAM" id="SSF53335">
    <property type="entry name" value="S-adenosyl-L-methionine-dependent methyltransferases"/>
    <property type="match status" value="1"/>
</dbReference>
<dbReference type="GeneID" id="94350896"/>
<dbReference type="PANTHER" id="PTHR10509">
    <property type="entry name" value="O-METHYLTRANSFERASE-RELATED"/>
    <property type="match status" value="1"/>
</dbReference>
<dbReference type="PANTHER" id="PTHR10509:SF14">
    <property type="entry name" value="CAFFEOYL-COA O-METHYLTRANSFERASE 3-RELATED"/>
    <property type="match status" value="1"/>
</dbReference>
<evidence type="ECO:0000313" key="5">
    <source>
        <dbReference type="EMBL" id="TDH64920.1"/>
    </source>
</evidence>
<reference evidence="5 6" key="1">
    <citation type="journal article" date="2021" name="Genome Biol.">
        <title>AFLAP: assembly-free linkage analysis pipeline using k-mers from genome sequencing data.</title>
        <authorList>
            <person name="Fletcher K."/>
            <person name="Zhang L."/>
            <person name="Gil J."/>
            <person name="Han R."/>
            <person name="Cavanaugh K."/>
            <person name="Michelmore R."/>
        </authorList>
    </citation>
    <scope>NUCLEOTIDE SEQUENCE [LARGE SCALE GENOMIC DNA]</scope>
    <source>
        <strain evidence="5 6">SF5</strain>
    </source>
</reference>
<accession>A0A976IA85</accession>
<dbReference type="KEGG" id="blac:94350896"/>
<dbReference type="GO" id="GO:0008757">
    <property type="term" value="F:S-adenosylmethionine-dependent methyltransferase activity"/>
    <property type="evidence" value="ECO:0007669"/>
    <property type="project" value="TreeGrafter"/>
</dbReference>
<dbReference type="Proteomes" id="UP000294530">
    <property type="component" value="Unassembled WGS sequence"/>
</dbReference>
<evidence type="ECO:0000256" key="2">
    <source>
        <dbReference type="ARBA" id="ARBA00022679"/>
    </source>
</evidence>
<dbReference type="InterPro" id="IPR029063">
    <property type="entry name" value="SAM-dependent_MTases_sf"/>
</dbReference>
<keyword evidence="1" id="KW-0489">Methyltransferase</keyword>
<comment type="caution">
    <text evidence="5">The sequence shown here is derived from an EMBL/GenBank/DDBJ whole genome shotgun (WGS) entry which is preliminary data.</text>
</comment>
<proteinExistence type="inferred from homology"/>
<keyword evidence="2" id="KW-0808">Transferase</keyword>
<dbReference type="EMBL" id="SHOA02000002">
    <property type="protein sequence ID" value="TDH64920.1"/>
    <property type="molecule type" value="Genomic_DNA"/>
</dbReference>
<dbReference type="Gene3D" id="3.40.50.150">
    <property type="entry name" value="Vaccinia Virus protein VP39"/>
    <property type="match status" value="1"/>
</dbReference>
<evidence type="ECO:0000256" key="3">
    <source>
        <dbReference type="ARBA" id="ARBA00022691"/>
    </source>
</evidence>
<evidence type="ECO:0008006" key="7">
    <source>
        <dbReference type="Google" id="ProtNLM"/>
    </source>
</evidence>
<keyword evidence="6" id="KW-1185">Reference proteome</keyword>
<dbReference type="InterPro" id="IPR050362">
    <property type="entry name" value="Cation-dep_OMT"/>
</dbReference>
<evidence type="ECO:0000313" key="6">
    <source>
        <dbReference type="Proteomes" id="UP000294530"/>
    </source>
</evidence>
<gene>
    <name evidence="5" type="ORF">CCR75_007161</name>
</gene>
<dbReference type="Pfam" id="PF01596">
    <property type="entry name" value="Methyltransf_3"/>
    <property type="match status" value="1"/>
</dbReference>
<dbReference type="AlphaFoldDB" id="A0A976IA85"/>
<evidence type="ECO:0000256" key="1">
    <source>
        <dbReference type="ARBA" id="ARBA00022603"/>
    </source>
</evidence>
<dbReference type="InterPro" id="IPR002935">
    <property type="entry name" value="SAM_O-MeTrfase"/>
</dbReference>
<organism evidence="5 6">
    <name type="scientific">Bremia lactucae</name>
    <name type="common">Lettuce downy mildew</name>
    <dbReference type="NCBI Taxonomy" id="4779"/>
    <lineage>
        <taxon>Eukaryota</taxon>
        <taxon>Sar</taxon>
        <taxon>Stramenopiles</taxon>
        <taxon>Oomycota</taxon>
        <taxon>Peronosporomycetes</taxon>
        <taxon>Peronosporales</taxon>
        <taxon>Peronosporaceae</taxon>
        <taxon>Bremia</taxon>
    </lineage>
</organism>
<dbReference type="GO" id="GO:0032259">
    <property type="term" value="P:methylation"/>
    <property type="evidence" value="ECO:0007669"/>
    <property type="project" value="UniProtKB-KW"/>
</dbReference>
<dbReference type="GO" id="GO:0008171">
    <property type="term" value="F:O-methyltransferase activity"/>
    <property type="evidence" value="ECO:0007669"/>
    <property type="project" value="InterPro"/>
</dbReference>
<dbReference type="CDD" id="cd02440">
    <property type="entry name" value="AdoMet_MTases"/>
    <property type="match status" value="1"/>
</dbReference>
<protein>
    <recommendedName>
        <fullName evidence="7">Caffeoyl-CoA O-methyltransferase</fullName>
    </recommendedName>
</protein>
<comment type="similarity">
    <text evidence="4">Belongs to the class I-like SAM-binding methyltransferase superfamily. Cation-dependent O-methyltransferase family.</text>
</comment>
<dbReference type="OrthoDB" id="10251242at2759"/>